<dbReference type="AlphaFoldDB" id="A0A2T8IGL8"/>
<protein>
    <submittedName>
        <fullName evidence="1">Uncharacterized protein</fullName>
    </submittedName>
</protein>
<proteinExistence type="predicted"/>
<dbReference type="EMBL" id="CM008051">
    <property type="protein sequence ID" value="PVH36828.1"/>
    <property type="molecule type" value="Genomic_DNA"/>
</dbReference>
<name>A0A2T8IGL8_9POAL</name>
<reference evidence="1" key="1">
    <citation type="submission" date="2018-04" db="EMBL/GenBank/DDBJ databases">
        <title>WGS assembly of Panicum hallii.</title>
        <authorList>
            <person name="Lovell J."/>
            <person name="Jenkins J."/>
            <person name="Lowry D."/>
            <person name="Mamidi S."/>
            <person name="Sreedasyam A."/>
            <person name="Weng X."/>
            <person name="Barry K."/>
            <person name="Bonette J."/>
            <person name="Campitelli B."/>
            <person name="Daum C."/>
            <person name="Gordon S."/>
            <person name="Gould B."/>
            <person name="Lipzen A."/>
            <person name="Macqueen A."/>
            <person name="Palacio-Mejia J."/>
            <person name="Plott C."/>
            <person name="Shakirov E."/>
            <person name="Shu S."/>
            <person name="Yoshinaga Y."/>
            <person name="Zane M."/>
            <person name="Rokhsar D."/>
            <person name="Grimwood J."/>
            <person name="Schmutz J."/>
            <person name="Juenger T."/>
        </authorList>
    </citation>
    <scope>NUCLEOTIDE SEQUENCE [LARGE SCALE GENOMIC DNA]</scope>
    <source>
        <strain evidence="1">FIL2</strain>
    </source>
</reference>
<gene>
    <name evidence="1" type="ORF">PAHAL_6G177600</name>
</gene>
<dbReference type="Gramene" id="PVH36828">
    <property type="protein sequence ID" value="PVH36828"/>
    <property type="gene ID" value="PAHAL_6G177600"/>
</dbReference>
<evidence type="ECO:0000313" key="1">
    <source>
        <dbReference type="EMBL" id="PVH36828.1"/>
    </source>
</evidence>
<sequence length="106" mass="12035">MRNSNGGLNHRQDWVQDETLLDVFGDVVWVFHCKSKNGVSTNVLSKSNHTHGGGITETNAQDNPRIRLWFICGKLSCMQGFVLKHFQNEFSNTKEHTMSIHTGSKF</sequence>
<organism evidence="1">
    <name type="scientific">Panicum hallii</name>
    <dbReference type="NCBI Taxonomy" id="206008"/>
    <lineage>
        <taxon>Eukaryota</taxon>
        <taxon>Viridiplantae</taxon>
        <taxon>Streptophyta</taxon>
        <taxon>Embryophyta</taxon>
        <taxon>Tracheophyta</taxon>
        <taxon>Spermatophyta</taxon>
        <taxon>Magnoliopsida</taxon>
        <taxon>Liliopsida</taxon>
        <taxon>Poales</taxon>
        <taxon>Poaceae</taxon>
        <taxon>PACMAD clade</taxon>
        <taxon>Panicoideae</taxon>
        <taxon>Panicodae</taxon>
        <taxon>Paniceae</taxon>
        <taxon>Panicinae</taxon>
        <taxon>Panicum</taxon>
        <taxon>Panicum sect. Panicum</taxon>
    </lineage>
</organism>
<dbReference type="Proteomes" id="UP000243499">
    <property type="component" value="Chromosome 6"/>
</dbReference>
<accession>A0A2T8IGL8</accession>